<evidence type="ECO:0000313" key="13">
    <source>
        <dbReference type="Proteomes" id="UP001153714"/>
    </source>
</evidence>
<keyword evidence="6" id="KW-0238">DNA-binding</keyword>
<feature type="binding site" evidence="9">
    <location>
        <position position="22"/>
    </location>
    <ligand>
        <name>Zn(2+)</name>
        <dbReference type="ChEBI" id="CHEBI:29105"/>
    </ligand>
</feature>
<dbReference type="GO" id="GO:0000978">
    <property type="term" value="F:RNA polymerase II cis-regulatory region sequence-specific DNA binding"/>
    <property type="evidence" value="ECO:0007669"/>
    <property type="project" value="TreeGrafter"/>
</dbReference>
<dbReference type="FunFam" id="3.30.160.60:FF:000688">
    <property type="entry name" value="zinc finger protein 197 isoform X1"/>
    <property type="match status" value="1"/>
</dbReference>
<evidence type="ECO:0000256" key="7">
    <source>
        <dbReference type="ARBA" id="ARBA00023242"/>
    </source>
</evidence>
<dbReference type="PROSITE" id="PS00028">
    <property type="entry name" value="ZINC_FINGER_C2H2_1"/>
    <property type="match status" value="5"/>
</dbReference>
<evidence type="ECO:0000256" key="4">
    <source>
        <dbReference type="ARBA" id="ARBA00022771"/>
    </source>
</evidence>
<evidence type="ECO:0000259" key="10">
    <source>
        <dbReference type="PROSITE" id="PS50157"/>
    </source>
</evidence>
<evidence type="ECO:0000313" key="12">
    <source>
        <dbReference type="EMBL" id="CAG9789682.1"/>
    </source>
</evidence>
<keyword evidence="13" id="KW-1185">Reference proteome</keyword>
<keyword evidence="3" id="KW-0677">Repeat</keyword>
<dbReference type="SUPFAM" id="SSF57716">
    <property type="entry name" value="Glucocorticoid receptor-like (DNA-binding domain)"/>
    <property type="match status" value="1"/>
</dbReference>
<feature type="domain" description="C2H2-type" evidence="10">
    <location>
        <begin position="278"/>
        <end position="305"/>
    </location>
</feature>
<gene>
    <name evidence="12" type="ORF">DIATSA_LOCUS7392</name>
</gene>
<evidence type="ECO:0000256" key="1">
    <source>
        <dbReference type="ARBA" id="ARBA00004123"/>
    </source>
</evidence>
<dbReference type="EMBL" id="OU893351">
    <property type="protein sequence ID" value="CAG9789682.1"/>
    <property type="molecule type" value="Genomic_DNA"/>
</dbReference>
<dbReference type="Pfam" id="PF00096">
    <property type="entry name" value="zf-C2H2"/>
    <property type="match status" value="3"/>
</dbReference>
<dbReference type="Gene3D" id="3.40.1800.20">
    <property type="match status" value="1"/>
</dbReference>
<dbReference type="AlphaFoldDB" id="A0A9N9WFG6"/>
<dbReference type="PROSITE" id="PS50157">
    <property type="entry name" value="ZINC_FINGER_C2H2_2"/>
    <property type="match status" value="5"/>
</dbReference>
<dbReference type="Gene3D" id="3.30.160.60">
    <property type="entry name" value="Classic Zinc Finger"/>
    <property type="match status" value="4"/>
</dbReference>
<evidence type="ECO:0000256" key="3">
    <source>
        <dbReference type="ARBA" id="ARBA00022737"/>
    </source>
</evidence>
<dbReference type="SUPFAM" id="SSF57667">
    <property type="entry name" value="beta-beta-alpha zinc fingers"/>
    <property type="match status" value="3"/>
</dbReference>
<dbReference type="InterPro" id="IPR012934">
    <property type="entry name" value="Znf_AD"/>
</dbReference>
<dbReference type="InterPro" id="IPR050589">
    <property type="entry name" value="Ikaros_C2H2-ZF"/>
</dbReference>
<proteinExistence type="predicted"/>
<dbReference type="PROSITE" id="PS51915">
    <property type="entry name" value="ZAD"/>
    <property type="match status" value="1"/>
</dbReference>
<dbReference type="InterPro" id="IPR036236">
    <property type="entry name" value="Znf_C2H2_sf"/>
</dbReference>
<protein>
    <submittedName>
        <fullName evidence="12">Uncharacterized protein</fullName>
    </submittedName>
</protein>
<feature type="domain" description="C2H2-type" evidence="10">
    <location>
        <begin position="221"/>
        <end position="248"/>
    </location>
</feature>
<feature type="domain" description="C2H2-type" evidence="10">
    <location>
        <begin position="249"/>
        <end position="277"/>
    </location>
</feature>
<dbReference type="InterPro" id="IPR013087">
    <property type="entry name" value="Znf_C2H2_type"/>
</dbReference>
<evidence type="ECO:0000256" key="2">
    <source>
        <dbReference type="ARBA" id="ARBA00022723"/>
    </source>
</evidence>
<reference evidence="12" key="2">
    <citation type="submission" date="2022-10" db="EMBL/GenBank/DDBJ databases">
        <authorList>
            <consortium name="ENA_rothamsted_submissions"/>
            <consortium name="culmorum"/>
            <person name="King R."/>
        </authorList>
    </citation>
    <scope>NUCLEOTIDE SEQUENCE</scope>
</reference>
<comment type="subcellular location">
    <subcellularLocation>
        <location evidence="1">Nucleus</location>
    </subcellularLocation>
</comment>
<evidence type="ECO:0000256" key="5">
    <source>
        <dbReference type="ARBA" id="ARBA00022833"/>
    </source>
</evidence>
<feature type="binding site" evidence="9">
    <location>
        <position position="71"/>
    </location>
    <ligand>
        <name>Zn(2+)</name>
        <dbReference type="ChEBI" id="CHEBI:29105"/>
    </ligand>
</feature>
<feature type="domain" description="C2H2-type" evidence="10">
    <location>
        <begin position="164"/>
        <end position="192"/>
    </location>
</feature>
<dbReference type="GO" id="GO:0005634">
    <property type="term" value="C:nucleus"/>
    <property type="evidence" value="ECO:0007669"/>
    <property type="project" value="UniProtKB-SubCell"/>
</dbReference>
<dbReference type="PANTHER" id="PTHR24404">
    <property type="entry name" value="ZINC FINGER PROTEIN"/>
    <property type="match status" value="1"/>
</dbReference>
<evidence type="ECO:0000256" key="6">
    <source>
        <dbReference type="ARBA" id="ARBA00023125"/>
    </source>
</evidence>
<keyword evidence="7" id="KW-0539">Nucleus</keyword>
<dbReference type="SMART" id="SM00868">
    <property type="entry name" value="zf-AD"/>
    <property type="match status" value="1"/>
</dbReference>
<dbReference type="GO" id="GO:0008270">
    <property type="term" value="F:zinc ion binding"/>
    <property type="evidence" value="ECO:0007669"/>
    <property type="project" value="UniProtKB-UniRule"/>
</dbReference>
<keyword evidence="4 8" id="KW-0863">Zinc-finger</keyword>
<dbReference type="GO" id="GO:0006357">
    <property type="term" value="P:regulation of transcription by RNA polymerase II"/>
    <property type="evidence" value="ECO:0007669"/>
    <property type="project" value="TreeGrafter"/>
</dbReference>
<evidence type="ECO:0000259" key="11">
    <source>
        <dbReference type="PROSITE" id="PS51915"/>
    </source>
</evidence>
<keyword evidence="5 9" id="KW-0862">Zinc</keyword>
<feature type="binding site" evidence="9">
    <location>
        <position position="68"/>
    </location>
    <ligand>
        <name>Zn(2+)</name>
        <dbReference type="ChEBI" id="CHEBI:29105"/>
    </ligand>
</feature>
<dbReference type="Proteomes" id="UP001153714">
    <property type="component" value="Chromosome 20"/>
</dbReference>
<reference evidence="12" key="1">
    <citation type="submission" date="2021-12" db="EMBL/GenBank/DDBJ databases">
        <authorList>
            <person name="King R."/>
        </authorList>
    </citation>
    <scope>NUCLEOTIDE SEQUENCE</scope>
</reference>
<dbReference type="OrthoDB" id="4737882at2759"/>
<feature type="binding site" evidence="9">
    <location>
        <position position="25"/>
    </location>
    <ligand>
        <name>Zn(2+)</name>
        <dbReference type="ChEBI" id="CHEBI:29105"/>
    </ligand>
</feature>
<organism evidence="12 13">
    <name type="scientific">Diatraea saccharalis</name>
    <name type="common">sugarcane borer</name>
    <dbReference type="NCBI Taxonomy" id="40085"/>
    <lineage>
        <taxon>Eukaryota</taxon>
        <taxon>Metazoa</taxon>
        <taxon>Ecdysozoa</taxon>
        <taxon>Arthropoda</taxon>
        <taxon>Hexapoda</taxon>
        <taxon>Insecta</taxon>
        <taxon>Pterygota</taxon>
        <taxon>Neoptera</taxon>
        <taxon>Endopterygota</taxon>
        <taxon>Lepidoptera</taxon>
        <taxon>Glossata</taxon>
        <taxon>Ditrysia</taxon>
        <taxon>Pyraloidea</taxon>
        <taxon>Crambidae</taxon>
        <taxon>Crambinae</taxon>
        <taxon>Diatraea</taxon>
    </lineage>
</organism>
<feature type="domain" description="ZAD" evidence="11">
    <location>
        <begin position="20"/>
        <end position="95"/>
    </location>
</feature>
<evidence type="ECO:0000256" key="9">
    <source>
        <dbReference type="PROSITE-ProRule" id="PRU01263"/>
    </source>
</evidence>
<dbReference type="SMART" id="SM00355">
    <property type="entry name" value="ZnF_C2H2"/>
    <property type="match status" value="6"/>
</dbReference>
<dbReference type="Pfam" id="PF07776">
    <property type="entry name" value="zf-AD"/>
    <property type="match status" value="1"/>
</dbReference>
<keyword evidence="2 9" id="KW-0479">Metal-binding</keyword>
<dbReference type="GO" id="GO:0030674">
    <property type="term" value="F:protein-macromolecule adaptor activity"/>
    <property type="evidence" value="ECO:0007669"/>
    <property type="project" value="UniProtKB-ARBA"/>
</dbReference>
<dbReference type="PANTHER" id="PTHR24404:SF114">
    <property type="entry name" value="KLUMPFUSS, ISOFORM B-RELATED"/>
    <property type="match status" value="1"/>
</dbReference>
<name>A0A9N9WFG6_9NEOP</name>
<accession>A0A9N9WFG6</accession>
<sequence>MDHNKALNDKKTTVEVDILNSCRVCMKTDGNKKSNMHIFDNDCDIPNKILYCTGIEFTKEEGLPFLICNGCYQDLSVAHKFKMLCILSHNTFQNMLKNKVKTEIEVDAMDDDLGMYDASIKDEYYTNDDMLKNSVTVENKPRKKRGPYKKAGKPRLKKMKFRRLWCEPCGLKFTTKQLLEEHRKKSHSQDIESWICEICGKVFVHRGSLSSHIRSHMPPEFACDQCDYKTSNKYDLIKHVRIHTGEKRYQCQHCTSAYYTSSNLTSHIRYVHEGLKKYACELCERRFFDKTKYMRHIDSHNNVKRFECEVCHSCYTRRCYWKKHLQRQHNIVIPAQRPGKQKCNLLIGQIVGTNVVGTKFNKIS</sequence>
<dbReference type="GO" id="GO:0003700">
    <property type="term" value="F:DNA-binding transcription factor activity"/>
    <property type="evidence" value="ECO:0007669"/>
    <property type="project" value="TreeGrafter"/>
</dbReference>
<feature type="domain" description="C2H2-type" evidence="10">
    <location>
        <begin position="194"/>
        <end position="221"/>
    </location>
</feature>
<dbReference type="FunFam" id="3.30.160.60:FF:001573">
    <property type="entry name" value="Zinc finger protein 407"/>
    <property type="match status" value="1"/>
</dbReference>
<evidence type="ECO:0000256" key="8">
    <source>
        <dbReference type="PROSITE-ProRule" id="PRU00042"/>
    </source>
</evidence>